<dbReference type="AlphaFoldDB" id="A0A430RDI7"/>
<name>A0A430RDI7_THESC</name>
<evidence type="ECO:0000259" key="6">
    <source>
        <dbReference type="Pfam" id="PF12698"/>
    </source>
</evidence>
<accession>A0A430RDI7</accession>
<feature type="domain" description="ABC-2 type transporter transmembrane" evidence="6">
    <location>
        <begin position="59"/>
        <end position="236"/>
    </location>
</feature>
<keyword evidence="2 5" id="KW-0812">Transmembrane</keyword>
<evidence type="ECO:0000256" key="4">
    <source>
        <dbReference type="ARBA" id="ARBA00023136"/>
    </source>
</evidence>
<keyword evidence="4 5" id="KW-0472">Membrane</keyword>
<gene>
    <name evidence="9" type="ORF">CSW25_00240</name>
    <name evidence="10" type="ORF">CSW27_13990</name>
    <name evidence="11" type="ORF">CSW30_00325</name>
    <name evidence="8" type="ORF">CSW40_00925</name>
    <name evidence="7" type="ORF">CSW50_00250</name>
</gene>
<dbReference type="EMBL" id="PEMJ01000376">
    <property type="protein sequence ID" value="RTI10626.1"/>
    <property type="molecule type" value="Genomic_DNA"/>
</dbReference>
<evidence type="ECO:0000313" key="14">
    <source>
        <dbReference type="Proteomes" id="UP000287173"/>
    </source>
</evidence>
<evidence type="ECO:0000313" key="13">
    <source>
        <dbReference type="Proteomes" id="UP000287155"/>
    </source>
</evidence>
<organism evidence="7 16">
    <name type="scientific">Thermus scotoductus</name>
    <dbReference type="NCBI Taxonomy" id="37636"/>
    <lineage>
        <taxon>Bacteria</taxon>
        <taxon>Thermotogati</taxon>
        <taxon>Deinococcota</taxon>
        <taxon>Deinococci</taxon>
        <taxon>Thermales</taxon>
        <taxon>Thermaceae</taxon>
        <taxon>Thermus</taxon>
    </lineage>
</organism>
<evidence type="ECO:0000256" key="1">
    <source>
        <dbReference type="ARBA" id="ARBA00004141"/>
    </source>
</evidence>
<dbReference type="RefSeq" id="WP_054647482.1">
    <property type="nucleotide sequence ID" value="NZ_PEMR01000310.1"/>
</dbReference>
<dbReference type="EMBL" id="PELW01000019">
    <property type="protein sequence ID" value="RTH28420.1"/>
    <property type="molecule type" value="Genomic_DNA"/>
</dbReference>
<keyword evidence="15" id="KW-1185">Reference proteome</keyword>
<evidence type="ECO:0000313" key="10">
    <source>
        <dbReference type="EMBL" id="RTI10626.1"/>
    </source>
</evidence>
<dbReference type="Proteomes" id="UP000288082">
    <property type="component" value="Unassembled WGS sequence"/>
</dbReference>
<dbReference type="Proteomes" id="UP000287155">
    <property type="component" value="Unassembled WGS sequence"/>
</dbReference>
<feature type="transmembrane region" description="Helical" evidence="5">
    <location>
        <begin position="167"/>
        <end position="186"/>
    </location>
</feature>
<dbReference type="GO" id="GO:0140359">
    <property type="term" value="F:ABC-type transporter activity"/>
    <property type="evidence" value="ECO:0007669"/>
    <property type="project" value="InterPro"/>
</dbReference>
<evidence type="ECO:0000313" key="12">
    <source>
        <dbReference type="Proteomes" id="UP000286712"/>
    </source>
</evidence>
<evidence type="ECO:0000256" key="5">
    <source>
        <dbReference type="SAM" id="Phobius"/>
    </source>
</evidence>
<reference evidence="12 13" key="2">
    <citation type="journal article" date="2019" name="Extremophiles">
        <title>Biogeography of thermophiles and predominance of Thermus scotoductus in domestic water heaters.</title>
        <authorList>
            <person name="Wilpiszeski R.L."/>
            <person name="Zhang Z."/>
            <person name="House C.H."/>
        </authorList>
    </citation>
    <scope>NUCLEOTIDE SEQUENCE [LARGE SCALE GENOMIC DNA]</scope>
    <source>
        <strain evidence="9 15">12_S12</strain>
        <strain evidence="10 13">14_S14</strain>
        <strain evidence="11 14">17_S17</strain>
        <strain evidence="8 12">27_S27</strain>
        <strain evidence="7 16">38_S38</strain>
    </source>
</reference>
<feature type="transmembrane region" description="Helical" evidence="5">
    <location>
        <begin position="131"/>
        <end position="155"/>
    </location>
</feature>
<comment type="subcellular location">
    <subcellularLocation>
        <location evidence="1">Membrane</location>
        <topology evidence="1">Multi-pass membrane protein</topology>
    </subcellularLocation>
</comment>
<evidence type="ECO:0000313" key="7">
    <source>
        <dbReference type="EMBL" id="RTH05452.1"/>
    </source>
</evidence>
<dbReference type="GO" id="GO:0016020">
    <property type="term" value="C:membrane"/>
    <property type="evidence" value="ECO:0007669"/>
    <property type="project" value="UniProtKB-SubCell"/>
</dbReference>
<dbReference type="Proteomes" id="UP000286712">
    <property type="component" value="Unassembled WGS sequence"/>
</dbReference>
<feature type="transmembrane region" description="Helical" evidence="5">
    <location>
        <begin position="220"/>
        <end position="239"/>
    </location>
</feature>
<evidence type="ECO:0000313" key="9">
    <source>
        <dbReference type="EMBL" id="RTI10227.1"/>
    </source>
</evidence>
<dbReference type="Proteomes" id="UP000287962">
    <property type="component" value="Unassembled WGS sequence"/>
</dbReference>
<comment type="caution">
    <text evidence="7">The sequence shown here is derived from an EMBL/GenBank/DDBJ whole genome shotgun (WGS) entry which is preliminary data.</text>
</comment>
<feature type="transmembrane region" description="Helical" evidence="5">
    <location>
        <begin position="96"/>
        <end position="124"/>
    </location>
</feature>
<dbReference type="PANTHER" id="PTHR43229">
    <property type="entry name" value="NODULATION PROTEIN J"/>
    <property type="match status" value="1"/>
</dbReference>
<dbReference type="EMBL" id="PELM01000006">
    <property type="protein sequence ID" value="RTH05452.1"/>
    <property type="molecule type" value="Genomic_DNA"/>
</dbReference>
<dbReference type="InterPro" id="IPR013525">
    <property type="entry name" value="ABC2_TM"/>
</dbReference>
<dbReference type="Pfam" id="PF12698">
    <property type="entry name" value="ABC2_membrane_3"/>
    <property type="match status" value="1"/>
</dbReference>
<protein>
    <recommendedName>
        <fullName evidence="6">ABC-2 type transporter transmembrane domain-containing protein</fullName>
    </recommendedName>
</protein>
<dbReference type="PANTHER" id="PTHR43229:SF2">
    <property type="entry name" value="NODULATION PROTEIN J"/>
    <property type="match status" value="1"/>
</dbReference>
<evidence type="ECO:0000256" key="2">
    <source>
        <dbReference type="ARBA" id="ARBA00022692"/>
    </source>
</evidence>
<evidence type="ECO:0000256" key="3">
    <source>
        <dbReference type="ARBA" id="ARBA00022989"/>
    </source>
</evidence>
<proteinExistence type="predicted"/>
<keyword evidence="3 5" id="KW-1133">Transmembrane helix</keyword>
<feature type="transmembrane region" description="Helical" evidence="5">
    <location>
        <begin position="55"/>
        <end position="76"/>
    </location>
</feature>
<dbReference type="EMBL" id="PEMG01000007">
    <property type="protein sequence ID" value="RTI13034.1"/>
    <property type="molecule type" value="Genomic_DNA"/>
</dbReference>
<evidence type="ECO:0000313" key="16">
    <source>
        <dbReference type="Proteomes" id="UP000288082"/>
    </source>
</evidence>
<reference evidence="9" key="1">
    <citation type="submission" date="2017-10" db="EMBL/GenBank/DDBJ databases">
        <authorList>
            <person name="Wilpiszeski R.L."/>
            <person name="Zhidan Z."/>
            <person name="House C.H."/>
        </authorList>
    </citation>
    <scope>NUCLEOTIDE SEQUENCE</scope>
    <source>
        <strain evidence="9">12_S12</strain>
    </source>
</reference>
<dbReference type="EMBL" id="PEML01000005">
    <property type="protein sequence ID" value="RTI10227.1"/>
    <property type="molecule type" value="Genomic_DNA"/>
</dbReference>
<feature type="transmembrane region" description="Helical" evidence="5">
    <location>
        <begin position="193"/>
        <end position="214"/>
    </location>
</feature>
<evidence type="ECO:0000313" key="11">
    <source>
        <dbReference type="EMBL" id="RTI13034.1"/>
    </source>
</evidence>
<dbReference type="Proteomes" id="UP000287173">
    <property type="component" value="Unassembled WGS sequence"/>
</dbReference>
<evidence type="ECO:0000313" key="15">
    <source>
        <dbReference type="Proteomes" id="UP000287962"/>
    </source>
</evidence>
<evidence type="ECO:0000313" key="8">
    <source>
        <dbReference type="EMBL" id="RTH28420.1"/>
    </source>
</evidence>
<sequence length="247" mass="26307">MNATRGNPYFLEAKYDLLQQLRIPGQFIGTPLGGVGAYGLLLLMGRDLGGLGEEFLVRFAALGVMNVGLLAIGLGAASERAYGWIRLRQVAPMPPLAYFLGKVSTGAVMAALTALGVLLVELVFGAVSWPYYAWVSLTLALVLGSLPFTALGLAAAYLVRPNSAQPLIVYTAAFVLFPVFMPLLRLPEWIQTIFSYLPSALFIDLALGAVGLASPSLPSFVLLAAYTIAFLLLAAWLFGRDEGSTFG</sequence>
<feature type="transmembrane region" description="Helical" evidence="5">
    <location>
        <begin position="23"/>
        <end position="43"/>
    </location>
</feature>
<dbReference type="InterPro" id="IPR051784">
    <property type="entry name" value="Nod_factor_ABC_transporter"/>
</dbReference>